<dbReference type="CDD" id="cd04179">
    <property type="entry name" value="DPM_DPG-synthase_like"/>
    <property type="match status" value="1"/>
</dbReference>
<dbReference type="Gene3D" id="3.90.550.10">
    <property type="entry name" value="Spore Coat Polysaccharide Biosynthesis Protein SpsA, Chain A"/>
    <property type="match status" value="1"/>
</dbReference>
<dbReference type="PANTHER" id="PTHR48090">
    <property type="entry name" value="UNDECAPRENYL-PHOSPHATE 4-DEOXY-4-FORMAMIDO-L-ARABINOSE TRANSFERASE-RELATED"/>
    <property type="match status" value="1"/>
</dbReference>
<feature type="domain" description="Glycosyltransferase 2-like" evidence="1">
    <location>
        <begin position="8"/>
        <end position="164"/>
    </location>
</feature>
<proteinExistence type="predicted"/>
<dbReference type="STRING" id="1802399.A3E39_01305"/>
<name>A0A1F7UKH3_9BACT</name>
<dbReference type="Proteomes" id="UP000176603">
    <property type="component" value="Unassembled WGS sequence"/>
</dbReference>
<dbReference type="InterPro" id="IPR050256">
    <property type="entry name" value="Glycosyltransferase_2"/>
</dbReference>
<dbReference type="EMBL" id="MGEH01000024">
    <property type="protein sequence ID" value="OGL78781.1"/>
    <property type="molecule type" value="Genomic_DNA"/>
</dbReference>
<gene>
    <name evidence="2" type="ORF">A3E39_01305</name>
</gene>
<comment type="caution">
    <text evidence="2">The sequence shown here is derived from an EMBL/GenBank/DDBJ whole genome shotgun (WGS) entry which is preliminary data.</text>
</comment>
<organism evidence="2 3">
    <name type="scientific">Candidatus Uhrbacteria bacterium RIFCSPHIGHO2_12_FULL_60_25</name>
    <dbReference type="NCBI Taxonomy" id="1802399"/>
    <lineage>
        <taxon>Bacteria</taxon>
        <taxon>Candidatus Uhriibacteriota</taxon>
    </lineage>
</organism>
<protein>
    <recommendedName>
        <fullName evidence="1">Glycosyltransferase 2-like domain-containing protein</fullName>
    </recommendedName>
</protein>
<evidence type="ECO:0000313" key="2">
    <source>
        <dbReference type="EMBL" id="OGL78781.1"/>
    </source>
</evidence>
<dbReference type="InterPro" id="IPR001173">
    <property type="entry name" value="Glyco_trans_2-like"/>
</dbReference>
<dbReference type="PANTHER" id="PTHR48090:SF7">
    <property type="entry name" value="RFBJ PROTEIN"/>
    <property type="match status" value="1"/>
</dbReference>
<reference evidence="2 3" key="1">
    <citation type="journal article" date="2016" name="Nat. Commun.">
        <title>Thousands of microbial genomes shed light on interconnected biogeochemical processes in an aquifer system.</title>
        <authorList>
            <person name="Anantharaman K."/>
            <person name="Brown C.T."/>
            <person name="Hug L.A."/>
            <person name="Sharon I."/>
            <person name="Castelle C.J."/>
            <person name="Probst A.J."/>
            <person name="Thomas B.C."/>
            <person name="Singh A."/>
            <person name="Wilkins M.J."/>
            <person name="Karaoz U."/>
            <person name="Brodie E.L."/>
            <person name="Williams K.H."/>
            <person name="Hubbard S.S."/>
            <person name="Banfield J.F."/>
        </authorList>
    </citation>
    <scope>NUCLEOTIDE SEQUENCE [LARGE SCALE GENOMIC DNA]</scope>
</reference>
<evidence type="ECO:0000259" key="1">
    <source>
        <dbReference type="Pfam" id="PF00535"/>
    </source>
</evidence>
<dbReference type="InterPro" id="IPR029044">
    <property type="entry name" value="Nucleotide-diphossugar_trans"/>
</dbReference>
<dbReference type="AlphaFoldDB" id="A0A1F7UKH3"/>
<dbReference type="Pfam" id="PF00535">
    <property type="entry name" value="Glycos_transf_2"/>
    <property type="match status" value="1"/>
</dbReference>
<dbReference type="SUPFAM" id="SSF53448">
    <property type="entry name" value="Nucleotide-diphospho-sugar transferases"/>
    <property type="match status" value="1"/>
</dbReference>
<sequence length="228" mass="25357">MSDHIGISIVIPTKDEGAGIKKIIESVKPYADEVIVVDGHSKDNTRYITLEQGAKYLLDHGLGRGDAVRMGVEAASGNIIVFFDADGSHEASDIPQLIKPLIDETADMVITSRRLGGSHDLDMSLTGIIRSAGSDFLTVLVNQRFKIQLSDILYSFRAVKKSTFHSLGLKSNDFCIEQEMVVKCLKKQCRLVEIPSREKARAWGKSKLKTIMGIKFIFVLLKDLYWKT</sequence>
<evidence type="ECO:0000313" key="3">
    <source>
        <dbReference type="Proteomes" id="UP000176603"/>
    </source>
</evidence>
<accession>A0A1F7UKH3</accession>